<dbReference type="Proteomes" id="UP001202717">
    <property type="component" value="Chromosome"/>
</dbReference>
<gene>
    <name evidence="1" type="ORF">MUN68_000070</name>
</gene>
<evidence type="ECO:0000313" key="2">
    <source>
        <dbReference type="Proteomes" id="UP001202717"/>
    </source>
</evidence>
<dbReference type="RefSeq" id="WP_249996493.1">
    <property type="nucleotide sequence ID" value="NZ_CP116221.1"/>
</dbReference>
<keyword evidence="2" id="KW-1185">Reference proteome</keyword>
<dbReference type="InterPro" id="IPR008969">
    <property type="entry name" value="CarboxyPept-like_regulatory"/>
</dbReference>
<dbReference type="Pfam" id="PF13715">
    <property type="entry name" value="CarbopepD_reg_2"/>
    <property type="match status" value="1"/>
</dbReference>
<reference evidence="1 2" key="1">
    <citation type="submission" date="2023-01" db="EMBL/GenBank/DDBJ databases">
        <title>Psychroserpens ponticola sp. nov., isolated from seawater.</title>
        <authorList>
            <person name="Kristyanto S."/>
            <person name="Jung J."/>
            <person name="Kim J.M."/>
            <person name="Jeon C.O."/>
        </authorList>
    </citation>
    <scope>NUCLEOTIDE SEQUENCE [LARGE SCALE GENOMIC DNA]</scope>
    <source>
        <strain evidence="1 2">MSW6</strain>
    </source>
</reference>
<accession>A0ABY7S2S2</accession>
<name>A0ABY7S2S2_9FLAO</name>
<sequence>MYFDNTSIGTSTNNKGAFEIKQREGISSALVVSFLGYEKVVIDTYDSNEFYDILLNESIDSLDEIVISTNDGMPREIKLEQFRKQFLGFSKFAKSCKILNEYDVILRYKKSSKELIATAKSPIIIQNEELQYLVCFDIKSFVIEYNFV</sequence>
<organism evidence="1 2">
    <name type="scientific">Psychroserpens ponticola</name>
    <dbReference type="NCBI Taxonomy" id="2932268"/>
    <lineage>
        <taxon>Bacteria</taxon>
        <taxon>Pseudomonadati</taxon>
        <taxon>Bacteroidota</taxon>
        <taxon>Flavobacteriia</taxon>
        <taxon>Flavobacteriales</taxon>
        <taxon>Flavobacteriaceae</taxon>
        <taxon>Psychroserpens</taxon>
    </lineage>
</organism>
<dbReference type="EMBL" id="CP116221">
    <property type="protein sequence ID" value="WCO03704.1"/>
    <property type="molecule type" value="Genomic_DNA"/>
</dbReference>
<proteinExistence type="predicted"/>
<dbReference type="SUPFAM" id="SSF49464">
    <property type="entry name" value="Carboxypeptidase regulatory domain-like"/>
    <property type="match status" value="1"/>
</dbReference>
<evidence type="ECO:0000313" key="1">
    <source>
        <dbReference type="EMBL" id="WCO03704.1"/>
    </source>
</evidence>
<protein>
    <submittedName>
        <fullName evidence="1">Carboxypeptidase-like regulatory domain-containing protein</fullName>
    </submittedName>
</protein>